<organism evidence="1 2">
    <name type="scientific">Vibrio variabilis</name>
    <dbReference type="NCBI Taxonomy" id="990271"/>
    <lineage>
        <taxon>Bacteria</taxon>
        <taxon>Pseudomonadati</taxon>
        <taxon>Pseudomonadota</taxon>
        <taxon>Gammaproteobacteria</taxon>
        <taxon>Vibrionales</taxon>
        <taxon>Vibrionaceae</taxon>
        <taxon>Vibrio</taxon>
    </lineage>
</organism>
<name>A0ABQ0JBP3_9VIBR</name>
<dbReference type="EMBL" id="BBMS01000016">
    <property type="protein sequence ID" value="GAL26188.1"/>
    <property type="molecule type" value="Genomic_DNA"/>
</dbReference>
<gene>
    <name evidence="1" type="ORF">JCM19239_860</name>
</gene>
<accession>A0ABQ0JBP3</accession>
<evidence type="ECO:0000313" key="2">
    <source>
        <dbReference type="Proteomes" id="UP000029223"/>
    </source>
</evidence>
<comment type="caution">
    <text evidence="1">The sequence shown here is derived from an EMBL/GenBank/DDBJ whole genome shotgun (WGS) entry which is preliminary data.</text>
</comment>
<proteinExistence type="predicted"/>
<evidence type="ECO:0000313" key="1">
    <source>
        <dbReference type="EMBL" id="GAL26188.1"/>
    </source>
</evidence>
<protein>
    <recommendedName>
        <fullName evidence="3">Phage protein</fullName>
    </recommendedName>
</protein>
<keyword evidence="2" id="KW-1185">Reference proteome</keyword>
<sequence>MGEWIGDVLLLQVHLADTFEIHGDTYVRVLGWSEDNGREGEYGYKHRIAHVDAIKNGVKAYAIFDEVAGSRAFAGYCYELGGLYELRSGTYIQVIKRLTVEQFQAINVMVEEVEES</sequence>
<evidence type="ECO:0008006" key="3">
    <source>
        <dbReference type="Google" id="ProtNLM"/>
    </source>
</evidence>
<dbReference type="Proteomes" id="UP000029223">
    <property type="component" value="Unassembled WGS sequence"/>
</dbReference>
<reference evidence="2" key="1">
    <citation type="submission" date="2014-09" db="EMBL/GenBank/DDBJ databases">
        <title>Vibrio variabilis JCM 19239. (C206) whole genome shotgun sequence.</title>
        <authorList>
            <person name="Sawabe T."/>
            <person name="Meirelles P."/>
            <person name="Nakanishi M."/>
            <person name="Sayaka M."/>
            <person name="Hattori M."/>
            <person name="Ohkuma M."/>
        </authorList>
    </citation>
    <scope>NUCLEOTIDE SEQUENCE [LARGE SCALE GENOMIC DNA]</scope>
    <source>
        <strain evidence="2">JCM 19239</strain>
    </source>
</reference>